<accession>A0ABU1BLY0</accession>
<evidence type="ECO:0000313" key="2">
    <source>
        <dbReference type="Proteomes" id="UP001225596"/>
    </source>
</evidence>
<keyword evidence="2" id="KW-1185">Reference proteome</keyword>
<sequence length="51" mass="5693">MAAFVLGLFAPVPQKKVTRPAPSTSQRIALIDRLCKSLGSQYRSLKQYRSL</sequence>
<evidence type="ECO:0000313" key="1">
    <source>
        <dbReference type="EMBL" id="MDQ9169441.1"/>
    </source>
</evidence>
<organism evidence="1 2">
    <name type="scientific">Keguizhuia sedimenti</name>
    <dbReference type="NCBI Taxonomy" id="3064264"/>
    <lineage>
        <taxon>Bacteria</taxon>
        <taxon>Pseudomonadati</taxon>
        <taxon>Pseudomonadota</taxon>
        <taxon>Betaproteobacteria</taxon>
        <taxon>Burkholderiales</taxon>
        <taxon>Oxalobacteraceae</taxon>
        <taxon>Keguizhuia</taxon>
    </lineage>
</organism>
<dbReference type="EMBL" id="JAUYVH010000001">
    <property type="protein sequence ID" value="MDQ9169441.1"/>
    <property type="molecule type" value="Genomic_DNA"/>
</dbReference>
<gene>
    <name evidence="1" type="ORF">Q8A64_03340</name>
</gene>
<dbReference type="Proteomes" id="UP001225596">
    <property type="component" value="Unassembled WGS sequence"/>
</dbReference>
<comment type="caution">
    <text evidence="1">The sequence shown here is derived from an EMBL/GenBank/DDBJ whole genome shotgun (WGS) entry which is preliminary data.</text>
</comment>
<reference evidence="1 2" key="1">
    <citation type="submission" date="2023-08" db="EMBL/GenBank/DDBJ databases">
        <title>Oxalobacteraceae gen .nov., isolated from river sludge outside the plant.</title>
        <authorList>
            <person name="Zhao S.Y."/>
        </authorList>
    </citation>
    <scope>NUCLEOTIDE SEQUENCE [LARGE SCALE GENOMIC DNA]</scope>
    <source>
        <strain evidence="1 2">R-40</strain>
    </source>
</reference>
<proteinExistence type="predicted"/>
<protein>
    <submittedName>
        <fullName evidence="1">Uncharacterized protein</fullName>
    </submittedName>
</protein>
<dbReference type="RefSeq" id="WP_338435337.1">
    <property type="nucleotide sequence ID" value="NZ_JAUYVH010000001.1"/>
</dbReference>
<name>A0ABU1BLY0_9BURK</name>